<protein>
    <recommendedName>
        <fullName evidence="1">CRAL-TRIO domain-containing protein</fullName>
    </recommendedName>
</protein>
<dbReference type="GO" id="GO:1902936">
    <property type="term" value="F:phosphatidylinositol bisphosphate binding"/>
    <property type="evidence" value="ECO:0007669"/>
    <property type="project" value="TreeGrafter"/>
</dbReference>
<dbReference type="PANTHER" id="PTHR10174:SF208">
    <property type="entry name" value="CRAL-TRIO DOMAIN-CONTAINING PROTEIN DDB_G0278031"/>
    <property type="match status" value="1"/>
</dbReference>
<evidence type="ECO:0000313" key="3">
    <source>
        <dbReference type="Proteomes" id="UP000827092"/>
    </source>
</evidence>
<keyword evidence="3" id="KW-1185">Reference proteome</keyword>
<sequence>MVIDKSKVTEKSTMIEKSNSLLPFDAYFLTEKYVHKARVELGETEQVRKSTMKQLRELATNEQSITYHITDEDLIKFLRGRKFNVQRALALMKKYSNYKKKQLHYFSNMKHDVLSKLVKDRVFEFLPYRCLDGCAVLVFNLNNWNPSEIHIDDLIRCLSLFFYHSINDPMTQVNGYKVVFDVKSPGLKHLRYATPYYMFLLYYGTQECFPGRFKGIHIINVSMAFKAAWAILTNFVSDKIQRRLVLHKGTETLLDYFPEKMLPVEFGGSLQSNNSMAFFEDGMLPENLERLAQY</sequence>
<dbReference type="Gene3D" id="1.10.8.20">
    <property type="entry name" value="N-terminal domain of phosphatidylinositol transfer protein sec14p"/>
    <property type="match status" value="1"/>
</dbReference>
<dbReference type="PRINTS" id="PR00180">
    <property type="entry name" value="CRETINALDHBP"/>
</dbReference>
<feature type="domain" description="CRAL-TRIO" evidence="1">
    <location>
        <begin position="110"/>
        <end position="274"/>
    </location>
</feature>
<dbReference type="Gene3D" id="3.40.525.10">
    <property type="entry name" value="CRAL-TRIO lipid binding domain"/>
    <property type="match status" value="1"/>
</dbReference>
<name>A0AAV6VA23_9ARAC</name>
<dbReference type="SMART" id="SM00516">
    <property type="entry name" value="SEC14"/>
    <property type="match status" value="1"/>
</dbReference>
<dbReference type="SMART" id="SM01100">
    <property type="entry name" value="CRAL_TRIO_N"/>
    <property type="match status" value="1"/>
</dbReference>
<dbReference type="EMBL" id="JAFNEN010000132">
    <property type="protein sequence ID" value="KAG8193052.1"/>
    <property type="molecule type" value="Genomic_DNA"/>
</dbReference>
<dbReference type="InterPro" id="IPR011074">
    <property type="entry name" value="CRAL/TRIO_N_dom"/>
</dbReference>
<dbReference type="SUPFAM" id="SSF46938">
    <property type="entry name" value="CRAL/TRIO N-terminal domain"/>
    <property type="match status" value="1"/>
</dbReference>
<dbReference type="SUPFAM" id="SSF52087">
    <property type="entry name" value="CRAL/TRIO domain"/>
    <property type="match status" value="1"/>
</dbReference>
<comment type="caution">
    <text evidence="2">The sequence shown here is derived from an EMBL/GenBank/DDBJ whole genome shotgun (WGS) entry which is preliminary data.</text>
</comment>
<proteinExistence type="predicted"/>
<organism evidence="2 3">
    <name type="scientific">Oedothorax gibbosus</name>
    <dbReference type="NCBI Taxonomy" id="931172"/>
    <lineage>
        <taxon>Eukaryota</taxon>
        <taxon>Metazoa</taxon>
        <taxon>Ecdysozoa</taxon>
        <taxon>Arthropoda</taxon>
        <taxon>Chelicerata</taxon>
        <taxon>Arachnida</taxon>
        <taxon>Araneae</taxon>
        <taxon>Araneomorphae</taxon>
        <taxon>Entelegynae</taxon>
        <taxon>Araneoidea</taxon>
        <taxon>Linyphiidae</taxon>
        <taxon>Erigoninae</taxon>
        <taxon>Oedothorax</taxon>
    </lineage>
</organism>
<dbReference type="PROSITE" id="PS50191">
    <property type="entry name" value="CRAL_TRIO"/>
    <property type="match status" value="1"/>
</dbReference>
<reference evidence="2 3" key="1">
    <citation type="journal article" date="2022" name="Nat. Ecol. Evol.">
        <title>A masculinizing supergene underlies an exaggerated male reproductive morph in a spider.</title>
        <authorList>
            <person name="Hendrickx F."/>
            <person name="De Corte Z."/>
            <person name="Sonet G."/>
            <person name="Van Belleghem S.M."/>
            <person name="Kostlbacher S."/>
            <person name="Vangestel C."/>
        </authorList>
    </citation>
    <scope>NUCLEOTIDE SEQUENCE [LARGE SCALE GENOMIC DNA]</scope>
    <source>
        <strain evidence="2">W744_W776</strain>
    </source>
</reference>
<dbReference type="InterPro" id="IPR001251">
    <property type="entry name" value="CRAL-TRIO_dom"/>
</dbReference>
<dbReference type="GO" id="GO:0016020">
    <property type="term" value="C:membrane"/>
    <property type="evidence" value="ECO:0007669"/>
    <property type="project" value="TreeGrafter"/>
</dbReference>
<dbReference type="Pfam" id="PF00650">
    <property type="entry name" value="CRAL_TRIO"/>
    <property type="match status" value="1"/>
</dbReference>
<dbReference type="AlphaFoldDB" id="A0AAV6VA23"/>
<evidence type="ECO:0000259" key="1">
    <source>
        <dbReference type="PROSITE" id="PS50191"/>
    </source>
</evidence>
<dbReference type="Gene3D" id="1.20.5.1200">
    <property type="entry name" value="Alpha-tocopherol transfer"/>
    <property type="match status" value="1"/>
</dbReference>
<dbReference type="InterPro" id="IPR036865">
    <property type="entry name" value="CRAL-TRIO_dom_sf"/>
</dbReference>
<gene>
    <name evidence="2" type="ORF">JTE90_028164</name>
</gene>
<accession>A0AAV6VA23</accession>
<dbReference type="PANTHER" id="PTHR10174">
    <property type="entry name" value="ALPHA-TOCOPHEROL TRANSFER PROTEIN-RELATED"/>
    <property type="match status" value="1"/>
</dbReference>
<dbReference type="Proteomes" id="UP000827092">
    <property type="component" value="Unassembled WGS sequence"/>
</dbReference>
<dbReference type="CDD" id="cd00170">
    <property type="entry name" value="SEC14"/>
    <property type="match status" value="1"/>
</dbReference>
<evidence type="ECO:0000313" key="2">
    <source>
        <dbReference type="EMBL" id="KAG8193052.1"/>
    </source>
</evidence>
<dbReference type="InterPro" id="IPR036273">
    <property type="entry name" value="CRAL/TRIO_N_dom_sf"/>
</dbReference>